<evidence type="ECO:0000313" key="2">
    <source>
        <dbReference type="EMBL" id="GFP80798.1"/>
    </source>
</evidence>
<dbReference type="OrthoDB" id="21124at2759"/>
<proteinExistence type="predicted"/>
<reference evidence="2" key="1">
    <citation type="submission" date="2020-07" db="EMBL/GenBank/DDBJ databases">
        <title>Ethylene signaling mediates host invasion by parasitic plants.</title>
        <authorList>
            <person name="Yoshida S."/>
        </authorList>
    </citation>
    <scope>NUCLEOTIDE SEQUENCE</scope>
    <source>
        <strain evidence="2">Okayama</strain>
    </source>
</reference>
<gene>
    <name evidence="2" type="ORF">PHJA_000223100</name>
</gene>
<comment type="caution">
    <text evidence="2">The sequence shown here is derived from an EMBL/GenBank/DDBJ whole genome shotgun (WGS) entry which is preliminary data.</text>
</comment>
<sequence length="95" mass="10908">MDDQEGVRTLDDDNFIDDTGVDPAHGYGSENEHSLSRAPEVPIRTSAIILRKQHEEVRDAVVNLMFHLRALMIILLNWKNKRVHVDTRNLSSVKF</sequence>
<accession>A0A830B712</accession>
<dbReference type="AlphaFoldDB" id="A0A830B712"/>
<evidence type="ECO:0000256" key="1">
    <source>
        <dbReference type="SAM" id="MobiDB-lite"/>
    </source>
</evidence>
<name>A0A830B712_9LAMI</name>
<keyword evidence="3" id="KW-1185">Reference proteome</keyword>
<dbReference type="Proteomes" id="UP000653305">
    <property type="component" value="Unassembled WGS sequence"/>
</dbReference>
<feature type="region of interest" description="Disordered" evidence="1">
    <location>
        <begin position="1"/>
        <end position="37"/>
    </location>
</feature>
<feature type="compositionally biased region" description="Basic and acidic residues" evidence="1">
    <location>
        <begin position="1"/>
        <end position="11"/>
    </location>
</feature>
<organism evidence="2 3">
    <name type="scientific">Phtheirospermum japonicum</name>
    <dbReference type="NCBI Taxonomy" id="374723"/>
    <lineage>
        <taxon>Eukaryota</taxon>
        <taxon>Viridiplantae</taxon>
        <taxon>Streptophyta</taxon>
        <taxon>Embryophyta</taxon>
        <taxon>Tracheophyta</taxon>
        <taxon>Spermatophyta</taxon>
        <taxon>Magnoliopsida</taxon>
        <taxon>eudicotyledons</taxon>
        <taxon>Gunneridae</taxon>
        <taxon>Pentapetalae</taxon>
        <taxon>asterids</taxon>
        <taxon>lamiids</taxon>
        <taxon>Lamiales</taxon>
        <taxon>Orobanchaceae</taxon>
        <taxon>Orobanchaceae incertae sedis</taxon>
        <taxon>Phtheirospermum</taxon>
    </lineage>
</organism>
<dbReference type="EMBL" id="BMAC01000024">
    <property type="protein sequence ID" value="GFP80798.1"/>
    <property type="molecule type" value="Genomic_DNA"/>
</dbReference>
<evidence type="ECO:0000313" key="3">
    <source>
        <dbReference type="Proteomes" id="UP000653305"/>
    </source>
</evidence>
<protein>
    <submittedName>
        <fullName evidence="2">Uncharacterized protein</fullName>
    </submittedName>
</protein>